<dbReference type="Pfam" id="PF00440">
    <property type="entry name" value="TetR_N"/>
    <property type="match status" value="1"/>
</dbReference>
<name>A0A6J6NC14_9ZZZZ</name>
<evidence type="ECO:0000256" key="1">
    <source>
        <dbReference type="ARBA" id="ARBA00023125"/>
    </source>
</evidence>
<protein>
    <submittedName>
        <fullName evidence="3">Unannotated protein</fullName>
    </submittedName>
</protein>
<evidence type="ECO:0000259" key="2">
    <source>
        <dbReference type="PROSITE" id="PS50977"/>
    </source>
</evidence>
<dbReference type="EMBL" id="CAEZWV010000045">
    <property type="protein sequence ID" value="CAB4683666.1"/>
    <property type="molecule type" value="Genomic_DNA"/>
</dbReference>
<feature type="domain" description="HTH tetR-type" evidence="2">
    <location>
        <begin position="8"/>
        <end position="68"/>
    </location>
</feature>
<accession>A0A6J6NC14</accession>
<dbReference type="AlphaFoldDB" id="A0A6J6NC14"/>
<proteinExistence type="predicted"/>
<dbReference type="Gene3D" id="1.10.357.10">
    <property type="entry name" value="Tetracycline Repressor, domain 2"/>
    <property type="match status" value="1"/>
</dbReference>
<dbReference type="SUPFAM" id="SSF46689">
    <property type="entry name" value="Homeodomain-like"/>
    <property type="match status" value="1"/>
</dbReference>
<keyword evidence="1" id="KW-0238">DNA-binding</keyword>
<sequence length="200" mass="21993">MGRPSLRTIRQEELLDAVVGIITSKGVAGLTVADVAKLAGTQSSKVHHYLGSREEMIAAAIDRAMASVEGIVLNALSSIEPQHRLDAQIEILFGASFLEPHINQLIDQLIAASYLDEAIRVNVSRMYQRFLEILIDSFELAVPNLPVEERHQAAHTILALAHATPTFEWLSLDSKNIHEGRLAAEKIVADARVRCQEVSK</sequence>
<organism evidence="3">
    <name type="scientific">freshwater metagenome</name>
    <dbReference type="NCBI Taxonomy" id="449393"/>
    <lineage>
        <taxon>unclassified sequences</taxon>
        <taxon>metagenomes</taxon>
        <taxon>ecological metagenomes</taxon>
    </lineage>
</organism>
<reference evidence="3" key="1">
    <citation type="submission" date="2020-05" db="EMBL/GenBank/DDBJ databases">
        <authorList>
            <person name="Chiriac C."/>
            <person name="Salcher M."/>
            <person name="Ghai R."/>
            <person name="Kavagutti S V."/>
        </authorList>
    </citation>
    <scope>NUCLEOTIDE SEQUENCE</scope>
</reference>
<evidence type="ECO:0000313" key="3">
    <source>
        <dbReference type="EMBL" id="CAB4683666.1"/>
    </source>
</evidence>
<dbReference type="GO" id="GO:0003677">
    <property type="term" value="F:DNA binding"/>
    <property type="evidence" value="ECO:0007669"/>
    <property type="project" value="UniProtKB-KW"/>
</dbReference>
<dbReference type="InterPro" id="IPR001647">
    <property type="entry name" value="HTH_TetR"/>
</dbReference>
<dbReference type="PROSITE" id="PS50977">
    <property type="entry name" value="HTH_TETR_2"/>
    <property type="match status" value="1"/>
</dbReference>
<gene>
    <name evidence="3" type="ORF">UFOPK2295_01558</name>
</gene>
<dbReference type="InterPro" id="IPR009057">
    <property type="entry name" value="Homeodomain-like_sf"/>
</dbReference>